<evidence type="ECO:0000256" key="7">
    <source>
        <dbReference type="ARBA" id="ARBA00023315"/>
    </source>
</evidence>
<keyword evidence="6 9" id="KW-0068">Autocatalytic cleavage</keyword>
<evidence type="ECO:0000256" key="1">
    <source>
        <dbReference type="ARBA" id="ARBA00006774"/>
    </source>
</evidence>
<dbReference type="Proteomes" id="UP000032809">
    <property type="component" value="Chromosome I"/>
</dbReference>
<evidence type="ECO:0000313" key="11">
    <source>
        <dbReference type="Proteomes" id="UP000032809"/>
    </source>
</evidence>
<keyword evidence="4 9" id="KW-0028">Amino-acid biosynthesis</keyword>
<feature type="binding site" evidence="9">
    <location>
        <position position="153"/>
    </location>
    <ligand>
        <name>substrate</name>
    </ligand>
</feature>
<dbReference type="FunFam" id="3.10.20.340:FF:000001">
    <property type="entry name" value="Arginine biosynthesis bifunctional protein ArgJ, chloroplastic"/>
    <property type="match status" value="1"/>
</dbReference>
<dbReference type="InterPro" id="IPR042195">
    <property type="entry name" value="ArgJ_beta_C"/>
</dbReference>
<comment type="function">
    <text evidence="9">Catalyzes two activities which are involved in the cyclic version of arginine biosynthesis: the synthesis of N-acetylglutamate from glutamate and acetyl-CoA as the acetyl donor, and of ornithine by transacetylation between N(2)-acetylornithine and glutamate.</text>
</comment>
<dbReference type="InterPro" id="IPR002813">
    <property type="entry name" value="Arg_biosynth_ArgJ"/>
</dbReference>
<feature type="binding site" evidence="9">
    <location>
        <position position="402"/>
    </location>
    <ligand>
        <name>substrate</name>
    </ligand>
</feature>
<keyword evidence="9" id="KW-0963">Cytoplasm</keyword>
<name>A0A0C7NSD9_DEFTU</name>
<dbReference type="EC" id="2.3.1.35" evidence="9"/>
<dbReference type="Pfam" id="PF01960">
    <property type="entry name" value="ArgJ"/>
    <property type="match status" value="1"/>
</dbReference>
<comment type="catalytic activity">
    <reaction evidence="8 9">
        <text>N(2)-acetyl-L-ornithine + L-glutamate = N-acetyl-L-glutamate + L-ornithine</text>
        <dbReference type="Rhea" id="RHEA:15349"/>
        <dbReference type="ChEBI" id="CHEBI:29985"/>
        <dbReference type="ChEBI" id="CHEBI:44337"/>
        <dbReference type="ChEBI" id="CHEBI:46911"/>
        <dbReference type="ChEBI" id="CHEBI:57805"/>
        <dbReference type="EC" id="2.3.1.35"/>
    </reaction>
</comment>
<dbReference type="UniPathway" id="UPA00068">
    <property type="reaction ID" value="UER00106"/>
</dbReference>
<dbReference type="PANTHER" id="PTHR23100">
    <property type="entry name" value="ARGININE BIOSYNTHESIS BIFUNCTIONAL PROTEIN ARGJ"/>
    <property type="match status" value="1"/>
</dbReference>
<dbReference type="HOGENOM" id="CLU_027172_1_0_0"/>
<feature type="binding site" evidence="9">
    <location>
        <position position="179"/>
    </location>
    <ligand>
        <name>substrate</name>
    </ligand>
</feature>
<feature type="chain" id="PRO_5023535984" description="Arginine biosynthesis bifunctional protein ArgJ alpha chain" evidence="9">
    <location>
        <begin position="1"/>
        <end position="189"/>
    </location>
</feature>
<evidence type="ECO:0000256" key="9">
    <source>
        <dbReference type="HAMAP-Rule" id="MF_01106"/>
    </source>
</evidence>
<evidence type="ECO:0000313" key="10">
    <source>
        <dbReference type="EMBL" id="CEP78757.1"/>
    </source>
</evidence>
<feature type="site" description="Involved in the stabilization of negative charge on the oxyanion by the formation of the oxyanion hole" evidence="9">
    <location>
        <position position="116"/>
    </location>
</feature>
<dbReference type="STRING" id="1006576.DTL3_1465"/>
<keyword evidence="5 9" id="KW-0808">Transferase</keyword>
<organism evidence="10 11">
    <name type="scientific">Defluviitoga tunisiensis</name>
    <dbReference type="NCBI Taxonomy" id="1006576"/>
    <lineage>
        <taxon>Bacteria</taxon>
        <taxon>Thermotogati</taxon>
        <taxon>Thermotogota</taxon>
        <taxon>Thermotogae</taxon>
        <taxon>Petrotogales</taxon>
        <taxon>Petrotogaceae</taxon>
        <taxon>Defluviitoga</taxon>
    </lineage>
</organism>
<dbReference type="GO" id="GO:0006526">
    <property type="term" value="P:L-arginine biosynthetic process"/>
    <property type="evidence" value="ECO:0007669"/>
    <property type="project" value="UniProtKB-UniRule"/>
</dbReference>
<evidence type="ECO:0000256" key="8">
    <source>
        <dbReference type="ARBA" id="ARBA00049439"/>
    </source>
</evidence>
<dbReference type="PATRIC" id="fig|1006576.9.peg.1461"/>
<feature type="binding site" evidence="9">
    <location>
        <position position="190"/>
    </location>
    <ligand>
        <name>substrate</name>
    </ligand>
</feature>
<evidence type="ECO:0000256" key="4">
    <source>
        <dbReference type="ARBA" id="ARBA00022605"/>
    </source>
</evidence>
<comment type="catalytic activity">
    <reaction evidence="9">
        <text>L-glutamate + acetyl-CoA = N-acetyl-L-glutamate + CoA + H(+)</text>
        <dbReference type="Rhea" id="RHEA:24292"/>
        <dbReference type="ChEBI" id="CHEBI:15378"/>
        <dbReference type="ChEBI" id="CHEBI:29985"/>
        <dbReference type="ChEBI" id="CHEBI:44337"/>
        <dbReference type="ChEBI" id="CHEBI:57287"/>
        <dbReference type="ChEBI" id="CHEBI:57288"/>
        <dbReference type="EC" id="2.3.1.1"/>
    </reaction>
</comment>
<evidence type="ECO:0000256" key="3">
    <source>
        <dbReference type="ARBA" id="ARBA00022571"/>
    </source>
</evidence>
<feature type="chain" id="PRO_5023535983" description="Arginine biosynthesis bifunctional protein ArgJ beta chain" evidence="9">
    <location>
        <begin position="190"/>
        <end position="407"/>
    </location>
</feature>
<keyword evidence="9" id="KW-0511">Multifunctional enzyme</keyword>
<dbReference type="AlphaFoldDB" id="A0A0C7NSD9"/>
<dbReference type="InterPro" id="IPR016117">
    <property type="entry name" value="ArgJ-like_dom_sf"/>
</dbReference>
<dbReference type="Gene3D" id="3.60.70.12">
    <property type="entry name" value="L-amino peptidase D-ALA esterase/amidase"/>
    <property type="match status" value="1"/>
</dbReference>
<sequence>MEKTKVIDDSVSLPLGFKIHGIHCGVKKAKKDLGLIYSESKANAAAVFTTNKVKAAPVLLSMNNIINNEAQAVIVNSGNANACTGEEGYMHAVKIVEKVASLLNIDFNNVLICSTGVIGVPLPLEKILHGIEEIYQNLNNSSDIFDFANSIMTTDTFPKIYSKKIQIGESIITLMGVAKGSGMIHPNMATMLSFILTDANISKSALCTSLKESVSKTYNMISVDRDTSTNDTAIILANGEAKNEEILTDTATFDIFQSAVDEVNRNLAKMIAMDGEGATKFLEVQVINAISQKSANLIARSITSSNLVKTAIFGQDANWGRIMAAAGYSGAEFDQSKVDIWFKSLKGEVQVCKNGSYIFFNEEKAKDILSCKDITIILDLNEGKSNAVAWGCDLTYDYVKINGGYRT</sequence>
<evidence type="ECO:0000256" key="6">
    <source>
        <dbReference type="ARBA" id="ARBA00022813"/>
    </source>
</evidence>
<dbReference type="KEGG" id="dtn:DTL3_1465"/>
<feature type="site" description="Involved in the stabilization of negative charge on the oxyanion by the formation of the oxyanion hole" evidence="9">
    <location>
        <position position="115"/>
    </location>
</feature>
<dbReference type="Gene3D" id="3.10.20.340">
    <property type="entry name" value="ArgJ beta chain, C-terminal domain"/>
    <property type="match status" value="1"/>
</dbReference>
<dbReference type="RefSeq" id="WP_045088144.1">
    <property type="nucleotide sequence ID" value="NZ_LN824141.1"/>
</dbReference>
<feature type="site" description="Cleavage; by autolysis" evidence="9">
    <location>
        <begin position="189"/>
        <end position="190"/>
    </location>
</feature>
<dbReference type="NCBIfam" id="NF003802">
    <property type="entry name" value="PRK05388.1"/>
    <property type="match status" value="1"/>
</dbReference>
<gene>
    <name evidence="9 10" type="primary">argJ</name>
    <name evidence="10" type="ORF">DTL3_1465</name>
</gene>
<dbReference type="OrthoDB" id="9804242at2"/>
<protein>
    <recommendedName>
        <fullName evidence="9">Arginine biosynthesis bifunctional protein ArgJ</fullName>
    </recommendedName>
    <domain>
        <recommendedName>
            <fullName evidence="9">Glutamate N-acetyltransferase</fullName>
            <ecNumber evidence="9">2.3.1.35</ecNumber>
        </recommendedName>
        <alternativeName>
            <fullName evidence="9">Ornithine acetyltransferase</fullName>
            <shortName evidence="9">OATase</shortName>
        </alternativeName>
        <alternativeName>
            <fullName evidence="9">Ornithine transacetylase</fullName>
        </alternativeName>
    </domain>
    <domain>
        <recommendedName>
            <fullName evidence="9">Amino-acid acetyltransferase</fullName>
            <ecNumber evidence="9">2.3.1.1</ecNumber>
        </recommendedName>
        <alternativeName>
            <fullName evidence="9">N-acetylglutamate synthase</fullName>
            <shortName evidence="9">AGSase</shortName>
        </alternativeName>
    </domain>
    <component>
        <recommendedName>
            <fullName evidence="9">Arginine biosynthesis bifunctional protein ArgJ alpha chain</fullName>
        </recommendedName>
    </component>
    <component>
        <recommendedName>
            <fullName evidence="9">Arginine biosynthesis bifunctional protein ArgJ beta chain</fullName>
        </recommendedName>
    </component>
</protein>
<dbReference type="CDD" id="cd02152">
    <property type="entry name" value="OAT"/>
    <property type="match status" value="1"/>
</dbReference>
<dbReference type="EC" id="2.3.1.1" evidence="9"/>
<dbReference type="GO" id="GO:0004042">
    <property type="term" value="F:L-glutamate N-acetyltransferase activity"/>
    <property type="evidence" value="ECO:0007669"/>
    <property type="project" value="UniProtKB-UniRule"/>
</dbReference>
<feature type="binding site" evidence="9">
    <location>
        <position position="276"/>
    </location>
    <ligand>
        <name>substrate</name>
    </ligand>
</feature>
<dbReference type="GO" id="GO:0006592">
    <property type="term" value="P:ornithine biosynthetic process"/>
    <property type="evidence" value="ECO:0007669"/>
    <property type="project" value="TreeGrafter"/>
</dbReference>
<comment type="similarity">
    <text evidence="1 9">Belongs to the ArgJ family.</text>
</comment>
<dbReference type="SUPFAM" id="SSF56266">
    <property type="entry name" value="DmpA/ArgJ-like"/>
    <property type="match status" value="1"/>
</dbReference>
<dbReference type="NCBIfam" id="TIGR00120">
    <property type="entry name" value="ArgJ"/>
    <property type="match status" value="1"/>
</dbReference>
<keyword evidence="7 9" id="KW-0012">Acyltransferase</keyword>
<reference evidence="11" key="1">
    <citation type="submission" date="2014-11" db="EMBL/GenBank/DDBJ databases">
        <authorList>
            <person name="Wibberg D."/>
        </authorList>
    </citation>
    <scope>NUCLEOTIDE SEQUENCE [LARGE SCALE GENOMIC DNA]</scope>
    <source>
        <strain evidence="11">L3</strain>
    </source>
</reference>
<feature type="binding site" evidence="9">
    <location>
        <position position="407"/>
    </location>
    <ligand>
        <name>substrate</name>
    </ligand>
</feature>
<dbReference type="EMBL" id="LN824141">
    <property type="protein sequence ID" value="CEP78757.1"/>
    <property type="molecule type" value="Genomic_DNA"/>
</dbReference>
<dbReference type="HAMAP" id="MF_01106">
    <property type="entry name" value="ArgJ"/>
    <property type="match status" value="1"/>
</dbReference>
<proteinExistence type="inferred from homology"/>
<evidence type="ECO:0000256" key="5">
    <source>
        <dbReference type="ARBA" id="ARBA00022679"/>
    </source>
</evidence>
<comment type="pathway">
    <text evidence="9">Amino-acid biosynthesis; L-arginine biosynthesis; L-ornithine and N-acetyl-L-glutamate from L-glutamate and N(2)-acetyl-L-ornithine (cyclic): step 1/1.</text>
</comment>
<comment type="subcellular location">
    <subcellularLocation>
        <location evidence="9">Cytoplasm</location>
    </subcellularLocation>
</comment>
<dbReference type="FunFam" id="3.60.70.12:FF:000001">
    <property type="entry name" value="Arginine biosynthesis bifunctional protein ArgJ, chloroplastic"/>
    <property type="match status" value="1"/>
</dbReference>
<dbReference type="GO" id="GO:0004358">
    <property type="term" value="F:L-glutamate N-acetyltransferase activity, acting on acetyl-L-ornithine as donor"/>
    <property type="evidence" value="ECO:0007669"/>
    <property type="project" value="UniProtKB-UniRule"/>
</dbReference>
<keyword evidence="3 9" id="KW-0055">Arginine biosynthesis</keyword>
<keyword evidence="11" id="KW-1185">Reference proteome</keyword>
<comment type="pathway">
    <text evidence="9">Amino-acid biosynthesis; L-arginine biosynthesis; N(2)-acetyl-L-ornithine from L-glutamate: step 1/4.</text>
</comment>
<dbReference type="PANTHER" id="PTHR23100:SF0">
    <property type="entry name" value="ARGININE BIOSYNTHESIS BIFUNCTIONAL PROTEIN ARGJ, MITOCHONDRIAL"/>
    <property type="match status" value="1"/>
</dbReference>
<comment type="subunit">
    <text evidence="2 9">Heterotetramer of two alpha and two beta chains.</text>
</comment>
<dbReference type="GO" id="GO:0005737">
    <property type="term" value="C:cytoplasm"/>
    <property type="evidence" value="ECO:0007669"/>
    <property type="project" value="UniProtKB-SubCell"/>
</dbReference>
<feature type="active site" description="Nucleophile" evidence="9">
    <location>
        <position position="190"/>
    </location>
</feature>
<evidence type="ECO:0000256" key="2">
    <source>
        <dbReference type="ARBA" id="ARBA00011475"/>
    </source>
</evidence>
<accession>A0A0C7NSD9</accession>